<gene>
    <name evidence="11" type="ORF">ABG768_027024</name>
</gene>
<comment type="similarity">
    <text evidence="10">Belongs to the dynein light chain family.</text>
</comment>
<evidence type="ECO:0000256" key="4">
    <source>
        <dbReference type="ARBA" id="ARBA00022490"/>
    </source>
</evidence>
<keyword evidence="4 10" id="KW-0963">Cytoplasm</keyword>
<dbReference type="SUPFAM" id="SSF54648">
    <property type="entry name" value="DLC"/>
    <property type="match status" value="1"/>
</dbReference>
<evidence type="ECO:0000256" key="5">
    <source>
        <dbReference type="ARBA" id="ARBA00022701"/>
    </source>
</evidence>
<organism evidence="11 12">
    <name type="scientific">Culter alburnus</name>
    <name type="common">Topmouth culter</name>
    <dbReference type="NCBI Taxonomy" id="194366"/>
    <lineage>
        <taxon>Eukaryota</taxon>
        <taxon>Metazoa</taxon>
        <taxon>Chordata</taxon>
        <taxon>Craniata</taxon>
        <taxon>Vertebrata</taxon>
        <taxon>Euteleostomi</taxon>
        <taxon>Actinopterygii</taxon>
        <taxon>Neopterygii</taxon>
        <taxon>Teleostei</taxon>
        <taxon>Ostariophysi</taxon>
        <taxon>Cypriniformes</taxon>
        <taxon>Xenocyprididae</taxon>
        <taxon>Xenocypridinae</taxon>
        <taxon>Culter</taxon>
    </lineage>
</organism>
<evidence type="ECO:0000256" key="10">
    <source>
        <dbReference type="RuleBase" id="RU365010"/>
    </source>
</evidence>
<dbReference type="InterPro" id="IPR001372">
    <property type="entry name" value="Dynein_light_chain_typ-1/2"/>
</dbReference>
<dbReference type="AlphaFoldDB" id="A0AAW2ACJ1"/>
<dbReference type="GO" id="GO:0045505">
    <property type="term" value="F:dynein intermediate chain binding"/>
    <property type="evidence" value="ECO:0007669"/>
    <property type="project" value="TreeGrafter"/>
</dbReference>
<proteinExistence type="inferred from homology"/>
<dbReference type="GO" id="GO:0051028">
    <property type="term" value="P:mRNA transport"/>
    <property type="evidence" value="ECO:0007669"/>
    <property type="project" value="UniProtKB-KW"/>
</dbReference>
<accession>A0AAW2ACJ1</accession>
<dbReference type="PANTHER" id="PTHR11886">
    <property type="entry name" value="DYNEIN LIGHT CHAIN"/>
    <property type="match status" value="1"/>
</dbReference>
<comment type="subcellular location">
    <subcellularLocation>
        <location evidence="2 10">Cytoplasm</location>
        <location evidence="2 10">Cytoskeleton</location>
    </subcellularLocation>
    <subcellularLocation>
        <location evidence="1">Nucleus</location>
    </subcellularLocation>
</comment>
<dbReference type="GO" id="GO:0005868">
    <property type="term" value="C:cytoplasmic dynein complex"/>
    <property type="evidence" value="ECO:0007669"/>
    <property type="project" value="TreeGrafter"/>
</dbReference>
<keyword evidence="6" id="KW-0509">mRNA transport</keyword>
<evidence type="ECO:0000313" key="11">
    <source>
        <dbReference type="EMBL" id="KAK9971132.1"/>
    </source>
</evidence>
<reference evidence="11 12" key="1">
    <citation type="submission" date="2024-05" db="EMBL/GenBank/DDBJ databases">
        <title>A high-quality chromosomal-level genome assembly of Topmouth culter (Culter alburnus).</title>
        <authorList>
            <person name="Zhao H."/>
        </authorList>
    </citation>
    <scope>NUCLEOTIDE SEQUENCE [LARGE SCALE GENOMIC DNA]</scope>
    <source>
        <strain evidence="11">CATC2023</strain>
        <tissue evidence="11">Muscle</tissue>
    </source>
</reference>
<dbReference type="SMART" id="SM01375">
    <property type="entry name" value="Dynein_light"/>
    <property type="match status" value="1"/>
</dbReference>
<dbReference type="GO" id="GO:0005634">
    <property type="term" value="C:nucleus"/>
    <property type="evidence" value="ECO:0007669"/>
    <property type="project" value="UniProtKB-SubCell"/>
</dbReference>
<dbReference type="Pfam" id="PF01221">
    <property type="entry name" value="Dynein_light"/>
    <property type="match status" value="1"/>
</dbReference>
<dbReference type="FunFam" id="3.30.740.10:FF:000005">
    <property type="entry name" value="Dynein light chain"/>
    <property type="match status" value="1"/>
</dbReference>
<evidence type="ECO:0000256" key="3">
    <source>
        <dbReference type="ARBA" id="ARBA00022448"/>
    </source>
</evidence>
<keyword evidence="5 10" id="KW-0493">Microtubule</keyword>
<evidence type="ECO:0000256" key="2">
    <source>
        <dbReference type="ARBA" id="ARBA00004245"/>
    </source>
</evidence>
<evidence type="ECO:0000256" key="9">
    <source>
        <dbReference type="ARBA" id="ARBA00023242"/>
    </source>
</evidence>
<dbReference type="EMBL" id="JAWDJR010000008">
    <property type="protein sequence ID" value="KAK9971132.1"/>
    <property type="molecule type" value="Genomic_DNA"/>
</dbReference>
<dbReference type="Gene3D" id="3.30.740.10">
    <property type="entry name" value="Protein Inhibitor Of Neuronal Nitric Oxide Synthase"/>
    <property type="match status" value="1"/>
</dbReference>
<keyword evidence="10" id="KW-0243">Dynein</keyword>
<dbReference type="Proteomes" id="UP001479290">
    <property type="component" value="Unassembled WGS sequence"/>
</dbReference>
<evidence type="ECO:0000256" key="8">
    <source>
        <dbReference type="ARBA" id="ARBA00023212"/>
    </source>
</evidence>
<dbReference type="GO" id="GO:0015031">
    <property type="term" value="P:protein transport"/>
    <property type="evidence" value="ECO:0007669"/>
    <property type="project" value="UniProtKB-KW"/>
</dbReference>
<sequence length="88" mass="10172">MSKTLMEIYKSDMSEDMQQEALQVAFLAVNLYENENDIAVYMVKEFDRRHEGTWHCIMGSSGYFVQHQGNSLILFSVAGKRITLFRTA</sequence>
<evidence type="ECO:0000256" key="6">
    <source>
        <dbReference type="ARBA" id="ARBA00022816"/>
    </source>
</evidence>
<dbReference type="PANTHER" id="PTHR11886:SF35">
    <property type="entry name" value="DYNEIN LIGHT CHAIN"/>
    <property type="match status" value="1"/>
</dbReference>
<evidence type="ECO:0000313" key="12">
    <source>
        <dbReference type="Proteomes" id="UP001479290"/>
    </source>
</evidence>
<keyword evidence="9" id="KW-0539">Nucleus</keyword>
<keyword evidence="10" id="KW-0505">Motor protein</keyword>
<keyword evidence="12" id="KW-1185">Reference proteome</keyword>
<evidence type="ECO:0000256" key="7">
    <source>
        <dbReference type="ARBA" id="ARBA00022927"/>
    </source>
</evidence>
<keyword evidence="8 10" id="KW-0206">Cytoskeleton</keyword>
<name>A0AAW2ACJ1_CULAL</name>
<dbReference type="GO" id="GO:0005874">
    <property type="term" value="C:microtubule"/>
    <property type="evidence" value="ECO:0007669"/>
    <property type="project" value="UniProtKB-KW"/>
</dbReference>
<evidence type="ECO:0000256" key="1">
    <source>
        <dbReference type="ARBA" id="ARBA00004123"/>
    </source>
</evidence>
<dbReference type="InterPro" id="IPR037177">
    <property type="entry name" value="DLC_sf"/>
</dbReference>
<dbReference type="GO" id="GO:0007017">
    <property type="term" value="P:microtubule-based process"/>
    <property type="evidence" value="ECO:0007669"/>
    <property type="project" value="InterPro"/>
</dbReference>
<keyword evidence="7" id="KW-0653">Protein transport</keyword>
<comment type="caution">
    <text evidence="11">The sequence shown here is derived from an EMBL/GenBank/DDBJ whole genome shotgun (WGS) entry which is preliminary data.</text>
</comment>
<protein>
    <recommendedName>
        <fullName evidence="10">Dynein light chain</fullName>
    </recommendedName>
</protein>
<keyword evidence="3" id="KW-0813">Transport</keyword>